<dbReference type="InterPro" id="IPR018958">
    <property type="entry name" value="Knr4/Smi1-like_dom"/>
</dbReference>
<proteinExistence type="predicted"/>
<feature type="domain" description="Knr4/Smi1-like" evidence="2">
    <location>
        <begin position="38"/>
        <end position="213"/>
    </location>
</feature>
<evidence type="ECO:0000313" key="4">
    <source>
        <dbReference type="Proteomes" id="UP000320580"/>
    </source>
</evidence>
<dbReference type="RefSeq" id="WP_146482652.1">
    <property type="nucleotide sequence ID" value="NZ_CP042266.1"/>
</dbReference>
<accession>A0A5B8JHM8</accession>
<dbReference type="SUPFAM" id="SSF160631">
    <property type="entry name" value="SMI1/KNR4-like"/>
    <property type="match status" value="1"/>
</dbReference>
<dbReference type="AlphaFoldDB" id="A0A5B8JHM8"/>
<keyword evidence="4" id="KW-1185">Reference proteome</keyword>
<evidence type="ECO:0000313" key="3">
    <source>
        <dbReference type="EMBL" id="QDY79361.1"/>
    </source>
</evidence>
<dbReference type="KEGG" id="sqz:FQU76_25740"/>
<gene>
    <name evidence="3" type="ORF">FQU76_25740</name>
</gene>
<dbReference type="SMART" id="SM00860">
    <property type="entry name" value="SMI1_KNR4"/>
    <property type="match status" value="1"/>
</dbReference>
<feature type="region of interest" description="Disordered" evidence="1">
    <location>
        <begin position="218"/>
        <end position="273"/>
    </location>
</feature>
<dbReference type="Gene3D" id="3.40.1580.10">
    <property type="entry name" value="SMI1/KNR4-like"/>
    <property type="match status" value="1"/>
</dbReference>
<dbReference type="InterPro" id="IPR037883">
    <property type="entry name" value="Knr4/Smi1-like_sf"/>
</dbReference>
<dbReference type="OrthoDB" id="1190024at2"/>
<sequence length="273" mass="29605">MIDQQWNGVRQRVAALGTRPSSGEMFGSLGHGWALEDPLTDDDLAELEAQIGVRLPDDYRNFLTRVSAGGAGPAHGLFPVRRIQGRRHWEGDGADSADPAGLARPFPDHGPAPEALEALLAERPREEDFEEIEDFDDAFEAWDERWGALMFAPERTAGAVVISHLGCAQREWLIISGTHRGTVWSDCRVDDTDLVPLLDGTGKPLTFARWYLNRLEERSSPRTGRPRARDAGRPPGTGPARGGSGAARAVTDRAGGGPGRKNSGEVCQCPPLL</sequence>
<protein>
    <submittedName>
        <fullName evidence="3">SMI1/KNR4 family protein</fullName>
    </submittedName>
</protein>
<dbReference type="Proteomes" id="UP000320580">
    <property type="component" value="Chromosome"/>
</dbReference>
<evidence type="ECO:0000256" key="1">
    <source>
        <dbReference type="SAM" id="MobiDB-lite"/>
    </source>
</evidence>
<name>A0A5B8JHM8_9ACTN</name>
<dbReference type="Pfam" id="PF09346">
    <property type="entry name" value="SMI1_KNR4"/>
    <property type="match status" value="1"/>
</dbReference>
<reference evidence="3 4" key="1">
    <citation type="submission" date="2019-07" db="EMBL/GenBank/DDBJ databases">
        <authorList>
            <person name="Zhu P."/>
        </authorList>
    </citation>
    <scope>NUCLEOTIDE SEQUENCE [LARGE SCALE GENOMIC DNA]</scope>
    <source>
        <strain evidence="3 4">SSL-25</strain>
    </source>
</reference>
<dbReference type="EMBL" id="CP042266">
    <property type="protein sequence ID" value="QDY79361.1"/>
    <property type="molecule type" value="Genomic_DNA"/>
</dbReference>
<organism evidence="3 4">
    <name type="scientific">Streptomyces qinzhouensis</name>
    <dbReference type="NCBI Taxonomy" id="2599401"/>
    <lineage>
        <taxon>Bacteria</taxon>
        <taxon>Bacillati</taxon>
        <taxon>Actinomycetota</taxon>
        <taxon>Actinomycetes</taxon>
        <taxon>Kitasatosporales</taxon>
        <taxon>Streptomycetaceae</taxon>
        <taxon>Streptomyces</taxon>
    </lineage>
</organism>
<evidence type="ECO:0000259" key="2">
    <source>
        <dbReference type="SMART" id="SM00860"/>
    </source>
</evidence>